<comment type="caution">
    <text evidence="2">The sequence shown here is derived from an EMBL/GenBank/DDBJ whole genome shotgun (WGS) entry which is preliminary data.</text>
</comment>
<dbReference type="InterPro" id="IPR013096">
    <property type="entry name" value="Cupin_2"/>
</dbReference>
<dbReference type="Pfam" id="PF07883">
    <property type="entry name" value="Cupin_2"/>
    <property type="match status" value="1"/>
</dbReference>
<name>A0ABR7VHD2_VIRHA</name>
<evidence type="ECO:0000313" key="3">
    <source>
        <dbReference type="Proteomes" id="UP000621631"/>
    </source>
</evidence>
<dbReference type="InterPro" id="IPR014710">
    <property type="entry name" value="RmlC-like_jellyroll"/>
</dbReference>
<dbReference type="PANTHER" id="PTHR43346">
    <property type="entry name" value="LIGAND BINDING DOMAIN PROTEIN, PUTATIVE (AFU_ORTHOLOGUE AFUA_6G14370)-RELATED"/>
    <property type="match status" value="1"/>
</dbReference>
<evidence type="ECO:0000259" key="1">
    <source>
        <dbReference type="Pfam" id="PF07883"/>
    </source>
</evidence>
<evidence type="ECO:0000313" key="2">
    <source>
        <dbReference type="EMBL" id="MBD1221096.1"/>
    </source>
</evidence>
<dbReference type="EMBL" id="JACWEZ010000001">
    <property type="protein sequence ID" value="MBD1221096.1"/>
    <property type="molecule type" value="Genomic_DNA"/>
</dbReference>
<dbReference type="InterPro" id="IPR052538">
    <property type="entry name" value="Flavonoid_dioxygenase-like"/>
</dbReference>
<feature type="domain" description="Cupin type-2" evidence="1">
    <location>
        <begin position="50"/>
        <end position="117"/>
    </location>
</feature>
<protein>
    <submittedName>
        <fullName evidence="2">Cupin domain-containing protein</fullName>
    </submittedName>
</protein>
<dbReference type="PANTHER" id="PTHR43346:SF1">
    <property type="entry name" value="QUERCETIN 2,3-DIOXYGENASE-RELATED"/>
    <property type="match status" value="1"/>
</dbReference>
<dbReference type="Gene3D" id="2.60.120.10">
    <property type="entry name" value="Jelly Rolls"/>
    <property type="match status" value="1"/>
</dbReference>
<dbReference type="SUPFAM" id="SSF51182">
    <property type="entry name" value="RmlC-like cupins"/>
    <property type="match status" value="1"/>
</dbReference>
<accession>A0ABR7VHD2</accession>
<dbReference type="Proteomes" id="UP000621631">
    <property type="component" value="Unassembled WGS sequence"/>
</dbReference>
<proteinExistence type="predicted"/>
<organism evidence="2 3">
    <name type="scientific">Virgibacillus halodenitrificans</name>
    <name type="common">Bacillus halodenitrificans</name>
    <dbReference type="NCBI Taxonomy" id="1482"/>
    <lineage>
        <taxon>Bacteria</taxon>
        <taxon>Bacillati</taxon>
        <taxon>Bacillota</taxon>
        <taxon>Bacilli</taxon>
        <taxon>Bacillales</taxon>
        <taxon>Bacillaceae</taxon>
        <taxon>Virgibacillus</taxon>
    </lineage>
</organism>
<dbReference type="RefSeq" id="WP_160804960.1">
    <property type="nucleotide sequence ID" value="NZ_CP090006.1"/>
</dbReference>
<gene>
    <name evidence="2" type="ORF">IC602_00550</name>
</gene>
<dbReference type="InterPro" id="IPR011051">
    <property type="entry name" value="RmlC_Cupin_sf"/>
</dbReference>
<reference evidence="2 3" key="1">
    <citation type="submission" date="2020-09" db="EMBL/GenBank/DDBJ databases">
        <title>Draft Genome Sequences of Oil-Oxidizing Bacteria Halomonas titanicae, Marinobacter lutaoensis, and Virgibacillus halodenitrificans Isolated from Highly Saline Environments.</title>
        <authorList>
            <person name="Grouzdev D.S."/>
            <person name="Sokolova D.S."/>
            <person name="Semenova E.M."/>
            <person name="Borzenkov I.A."/>
            <person name="Bidzhieva S.K."/>
            <person name="Poltaraus A.B."/>
            <person name="Nazina T.N."/>
        </authorList>
    </citation>
    <scope>NUCLEOTIDE SEQUENCE [LARGE SCALE GENOMIC DNA]</scope>
    <source>
        <strain evidence="2 3">VKM B-3472D</strain>
    </source>
</reference>
<sequence>MNEQKNTKVNVGEELKWNKFTEHREVFNQELLSATEADGLGVSVSSVLRERIEVGGIVLPHYHDVAEVIHITKGKVRLLKNGEWTSYKEGDTFLVPKGVVHSVANDDTEPTEQVSIFLPVSDDVENEGFKSHMVDVEA</sequence>
<keyword evidence="3" id="KW-1185">Reference proteome</keyword>